<name>A0ABP3HH13_9ALTE</name>
<dbReference type="Gene3D" id="3.30.750.44">
    <property type="match status" value="1"/>
</dbReference>
<evidence type="ECO:0000313" key="4">
    <source>
        <dbReference type="Proteomes" id="UP001501757"/>
    </source>
</evidence>
<sequence length="462" mass="50752">MHLKNLFIAIFAQTLLASTSCAADRATPIDINGTWQTSGYGYVFDVDFPNVAIYELTAVSCVESGLQASAIKLDSSLSQRASFAVKIDGFINAEMEIAHTDSPDEVVFHRTDTAATMRAQRLKTLPALCNHPKDNSADFSLKVFLQTFKEHYPFFVEKDTDWATFSQVALPQGNTTDTELFGQLVSLVEPLYDSHVAIVAANLEQYFFGEGRLSDESAYDHIDKAFANVEANYLMQPLVSFCQDRLGFALLPGNVGYLRVKAFSGCSETGQFADDESGFGQALDTIFTDIKFSALVIDLRDNSGGSGRLAIQLAQRFAQHTYIAYRKQAAVDFAASNAWTEPEAILVATNGLPGFNGNIALLTSYQSISSAEAFAMALMQRSPKVVRIGQRTRGVFSDILPRTLPNGWLFGLPNERYLDAKGNSYDEQGIQPDMEISNSKGDLENGQDKVLEAALRHLQNTQ</sequence>
<accession>A0ABP3HH13</accession>
<dbReference type="RefSeq" id="WP_343846804.1">
    <property type="nucleotide sequence ID" value="NZ_BAAAEI010000023.1"/>
</dbReference>
<reference evidence="4" key="1">
    <citation type="journal article" date="2019" name="Int. J. Syst. Evol. Microbiol.">
        <title>The Global Catalogue of Microorganisms (GCM) 10K type strain sequencing project: providing services to taxonomists for standard genome sequencing and annotation.</title>
        <authorList>
            <consortium name="The Broad Institute Genomics Platform"/>
            <consortium name="The Broad Institute Genome Sequencing Center for Infectious Disease"/>
            <person name="Wu L."/>
            <person name="Ma J."/>
        </authorList>
    </citation>
    <scope>NUCLEOTIDE SEQUENCE [LARGE SCALE GENOMIC DNA]</scope>
    <source>
        <strain evidence="4">JCM 13378</strain>
    </source>
</reference>
<feature type="domain" description="Tail specific protease" evidence="2">
    <location>
        <begin position="227"/>
        <end position="437"/>
    </location>
</feature>
<evidence type="ECO:0000259" key="2">
    <source>
        <dbReference type="SMART" id="SM00245"/>
    </source>
</evidence>
<keyword evidence="1" id="KW-0732">Signal</keyword>
<dbReference type="PANTHER" id="PTHR11261">
    <property type="entry name" value="INTERPHOTORECEPTOR RETINOID-BINDING PROTEIN"/>
    <property type="match status" value="1"/>
</dbReference>
<protein>
    <submittedName>
        <fullName evidence="3">S41 family peptidase</fullName>
    </submittedName>
</protein>
<evidence type="ECO:0000256" key="1">
    <source>
        <dbReference type="SAM" id="SignalP"/>
    </source>
</evidence>
<dbReference type="Proteomes" id="UP001501757">
    <property type="component" value="Unassembled WGS sequence"/>
</dbReference>
<proteinExistence type="predicted"/>
<dbReference type="InterPro" id="IPR005151">
    <property type="entry name" value="Tail-specific_protease"/>
</dbReference>
<dbReference type="PANTHER" id="PTHR11261:SF3">
    <property type="entry name" value="RETINOL-BINDING PROTEIN 3"/>
    <property type="match status" value="1"/>
</dbReference>
<organism evidence="3 4">
    <name type="scientific">Bowmanella denitrificans</name>
    <dbReference type="NCBI Taxonomy" id="366582"/>
    <lineage>
        <taxon>Bacteria</taxon>
        <taxon>Pseudomonadati</taxon>
        <taxon>Pseudomonadota</taxon>
        <taxon>Gammaproteobacteria</taxon>
        <taxon>Alteromonadales</taxon>
        <taxon>Alteromonadaceae</taxon>
        <taxon>Bowmanella</taxon>
    </lineage>
</organism>
<dbReference type="PROSITE" id="PS51257">
    <property type="entry name" value="PROKAR_LIPOPROTEIN"/>
    <property type="match status" value="1"/>
</dbReference>
<evidence type="ECO:0000313" key="3">
    <source>
        <dbReference type="EMBL" id="GAA0368436.1"/>
    </source>
</evidence>
<gene>
    <name evidence="3" type="ORF">GCM10009092_35880</name>
</gene>
<dbReference type="Pfam" id="PF03572">
    <property type="entry name" value="Peptidase_S41"/>
    <property type="match status" value="1"/>
</dbReference>
<dbReference type="Gene3D" id="3.90.226.10">
    <property type="entry name" value="2-enoyl-CoA Hydratase, Chain A, domain 1"/>
    <property type="match status" value="1"/>
</dbReference>
<keyword evidence="4" id="KW-1185">Reference proteome</keyword>
<dbReference type="SUPFAM" id="SSF52096">
    <property type="entry name" value="ClpP/crotonase"/>
    <property type="match status" value="1"/>
</dbReference>
<dbReference type="CDD" id="cd07563">
    <property type="entry name" value="Peptidase_S41_IRBP"/>
    <property type="match status" value="1"/>
</dbReference>
<feature type="chain" id="PRO_5045942064" evidence="1">
    <location>
        <begin position="23"/>
        <end position="462"/>
    </location>
</feature>
<comment type="caution">
    <text evidence="3">The sequence shown here is derived from an EMBL/GenBank/DDBJ whole genome shotgun (WGS) entry which is preliminary data.</text>
</comment>
<dbReference type="EMBL" id="BAAAEI010000023">
    <property type="protein sequence ID" value="GAA0368436.1"/>
    <property type="molecule type" value="Genomic_DNA"/>
</dbReference>
<dbReference type="SMART" id="SM00245">
    <property type="entry name" value="TSPc"/>
    <property type="match status" value="1"/>
</dbReference>
<feature type="signal peptide" evidence="1">
    <location>
        <begin position="1"/>
        <end position="22"/>
    </location>
</feature>
<dbReference type="InterPro" id="IPR029045">
    <property type="entry name" value="ClpP/crotonase-like_dom_sf"/>
</dbReference>